<dbReference type="EMBL" id="KK198758">
    <property type="protein sequence ID" value="KCW69045.1"/>
    <property type="molecule type" value="Genomic_DNA"/>
</dbReference>
<dbReference type="Gramene" id="KCW69045">
    <property type="protein sequence ID" value="KCW69045"/>
    <property type="gene ID" value="EUGRSUZ_F02603"/>
</dbReference>
<organism evidence="1">
    <name type="scientific">Eucalyptus grandis</name>
    <name type="common">Flooded gum</name>
    <dbReference type="NCBI Taxonomy" id="71139"/>
    <lineage>
        <taxon>Eukaryota</taxon>
        <taxon>Viridiplantae</taxon>
        <taxon>Streptophyta</taxon>
        <taxon>Embryophyta</taxon>
        <taxon>Tracheophyta</taxon>
        <taxon>Spermatophyta</taxon>
        <taxon>Magnoliopsida</taxon>
        <taxon>eudicotyledons</taxon>
        <taxon>Gunneridae</taxon>
        <taxon>Pentapetalae</taxon>
        <taxon>rosids</taxon>
        <taxon>malvids</taxon>
        <taxon>Myrtales</taxon>
        <taxon>Myrtaceae</taxon>
        <taxon>Myrtoideae</taxon>
        <taxon>Eucalypteae</taxon>
        <taxon>Eucalyptus</taxon>
    </lineage>
</organism>
<dbReference type="AlphaFoldDB" id="A0A059BTT9"/>
<evidence type="ECO:0000313" key="1">
    <source>
        <dbReference type="EMBL" id="KCW69045.1"/>
    </source>
</evidence>
<name>A0A059BTT9_EUCGR</name>
<protein>
    <submittedName>
        <fullName evidence="1">Uncharacterized protein</fullName>
    </submittedName>
</protein>
<reference evidence="1" key="1">
    <citation type="submission" date="2013-07" db="EMBL/GenBank/DDBJ databases">
        <title>The genome of Eucalyptus grandis.</title>
        <authorList>
            <person name="Schmutz J."/>
            <person name="Hayes R."/>
            <person name="Myburg A."/>
            <person name="Tuskan G."/>
            <person name="Grattapaglia D."/>
            <person name="Rokhsar D.S."/>
        </authorList>
    </citation>
    <scope>NUCLEOTIDE SEQUENCE</scope>
    <source>
        <tissue evidence="1">Leaf extractions</tissue>
    </source>
</reference>
<dbReference type="eggNOG" id="ENOG502QT41">
    <property type="taxonomic scope" value="Eukaryota"/>
</dbReference>
<accession>A0A059BTT9</accession>
<dbReference type="PANTHER" id="PTHR47604:SF1">
    <property type="entry name" value="ADENYLYL CYCLASE"/>
    <property type="match status" value="1"/>
</dbReference>
<proteinExistence type="predicted"/>
<dbReference type="STRING" id="71139.A0A059BTT9"/>
<gene>
    <name evidence="1" type="ORF">EUGRSUZ_F02603</name>
</gene>
<dbReference type="PANTHER" id="PTHR47604">
    <property type="entry name" value="ADENYLYL CYCLASE"/>
    <property type="match status" value="1"/>
</dbReference>
<sequence length="91" mass="10292">MGLLTHCWLGKKALWEHNVYGLTPTIGSANHLLQYAKEHRDAALMQEVMKLLKKNNLPLQPSTADIVFSICNDTDQWGCSQSIRRDLSRVA</sequence>
<dbReference type="InParanoid" id="A0A059BTT9"/>